<keyword evidence="3" id="KW-1134">Transmembrane beta strand</keyword>
<evidence type="ECO:0000256" key="5">
    <source>
        <dbReference type="ARBA" id="ARBA00022729"/>
    </source>
</evidence>
<dbReference type="Pfam" id="PF03895">
    <property type="entry name" value="YadA_anchor"/>
    <property type="match status" value="1"/>
</dbReference>
<keyword evidence="4" id="KW-0812">Transmembrane</keyword>
<accession>E2ZB13</accession>
<evidence type="ECO:0000313" key="11">
    <source>
        <dbReference type="Proteomes" id="UP000003195"/>
    </source>
</evidence>
<evidence type="ECO:0000256" key="6">
    <source>
        <dbReference type="ARBA" id="ARBA00023136"/>
    </source>
</evidence>
<dbReference type="Proteomes" id="UP000003195">
    <property type="component" value="Unassembled WGS sequence"/>
</dbReference>
<name>E2ZB13_9FIRM</name>
<evidence type="ECO:0000256" key="2">
    <source>
        <dbReference type="ARBA" id="ARBA00004442"/>
    </source>
</evidence>
<dbReference type="InterPro" id="IPR005594">
    <property type="entry name" value="YadA_C"/>
</dbReference>
<dbReference type="STRING" id="706434.HMPREF9429_00639"/>
<evidence type="ECO:0000256" key="7">
    <source>
        <dbReference type="ARBA" id="ARBA00023237"/>
    </source>
</evidence>
<protein>
    <recommendedName>
        <fullName evidence="9">Trimeric autotransporter adhesin YadA-like C-terminal membrane anchor domain-containing protein</fullName>
    </recommendedName>
</protein>
<keyword evidence="6" id="KW-0472">Membrane</keyword>
<keyword evidence="7" id="KW-0998">Cell outer membrane</keyword>
<sequence length="569" mass="57709">EFTIATADDVSFNKVTAADSVLVGTGTNLITLDGTTGSVTGNIFKAGSVNVNGANNTVTGLSNTTWSGTPVSGRAATEDQLKQVADDARAAAGSSKTVVTANSGEGANSTTGNISLTSTTAANGQVTYDVKLADKVTVGTAGNAVTVDGTTGKVTAKDGDFSNKVTVGTGSNKVTVDGADGSVTANTVKAGNVTVNGSNNTITGLSNTTWSGTTTTPDRAATEGQLKQVADAAKSAVDNVTMKYDGDNGGTQTLALKNGTFNVNGDGQFTETTANATGIQVKVKEAAVKDAAVSAVTVSTDTSNPNNPITVTATPGSHSMDYKVTFDGTKAAQSTNLSYKANGGSAETVSLSTGLNFKDGNLTTASVAPNGDVKYDVKTATIAVNNGMAGLNGNDGVATAQNVVDAMNAISHQTTGGLERVVNRIGAVESEGRRVAAQSAALAALKPIQYDPLEPNQIMAGIGNYRGETAAAVGLAHYANEDTMLHMGVALGDNNNMVNVGVTHKFGSAAKKAAIPDRYKAGPISSVYVMQDEVTQLRAENAQQKATLTKQQEEIDALKAAVAQLMAKQ</sequence>
<evidence type="ECO:0000256" key="8">
    <source>
        <dbReference type="SAM" id="Coils"/>
    </source>
</evidence>
<keyword evidence="5" id="KW-0732">Signal</keyword>
<dbReference type="GO" id="GO:0009986">
    <property type="term" value="C:cell surface"/>
    <property type="evidence" value="ECO:0007669"/>
    <property type="project" value="UniProtKB-SubCell"/>
</dbReference>
<reference evidence="10 11" key="1">
    <citation type="submission" date="2010-08" db="EMBL/GenBank/DDBJ databases">
        <authorList>
            <person name="Weinstock G."/>
            <person name="Sodergren E."/>
            <person name="Clifton S."/>
            <person name="Fulton L."/>
            <person name="Fulton B."/>
            <person name="Courtney L."/>
            <person name="Fronick C."/>
            <person name="Harrison M."/>
            <person name="Strong C."/>
            <person name="Farmer C."/>
            <person name="Delahaunty K."/>
            <person name="Markovic C."/>
            <person name="Hall O."/>
            <person name="Minx P."/>
            <person name="Tomlinson C."/>
            <person name="Mitreva M."/>
            <person name="Hou S."/>
            <person name="Chen J."/>
            <person name="Wollam A."/>
            <person name="Pepin K.H."/>
            <person name="Johnson M."/>
            <person name="Bhonagiri V."/>
            <person name="Zhang X."/>
            <person name="Suruliraj S."/>
            <person name="Warren W."/>
            <person name="Chinwalla A."/>
            <person name="Mardis E.R."/>
            <person name="Wilson R.K."/>
        </authorList>
    </citation>
    <scope>NUCLEOTIDE SEQUENCE [LARGE SCALE GENOMIC DNA]</scope>
    <source>
        <strain evidence="10 11">F0359</strain>
    </source>
</reference>
<dbReference type="GO" id="GO:0009279">
    <property type="term" value="C:cell outer membrane"/>
    <property type="evidence" value="ECO:0007669"/>
    <property type="project" value="UniProtKB-SubCell"/>
</dbReference>
<feature type="coiled-coil region" evidence="8">
    <location>
        <begin position="534"/>
        <end position="568"/>
    </location>
</feature>
<feature type="non-terminal residue" evidence="10">
    <location>
        <position position="1"/>
    </location>
</feature>
<dbReference type="EMBL" id="AECS01000014">
    <property type="protein sequence ID" value="EFQ04534.1"/>
    <property type="molecule type" value="Genomic_DNA"/>
</dbReference>
<feature type="domain" description="Trimeric autotransporter adhesin YadA-like C-terminal membrane anchor" evidence="9">
    <location>
        <begin position="449"/>
        <end position="504"/>
    </location>
</feature>
<evidence type="ECO:0000313" key="10">
    <source>
        <dbReference type="EMBL" id="EFQ04534.1"/>
    </source>
</evidence>
<evidence type="ECO:0000256" key="3">
    <source>
        <dbReference type="ARBA" id="ARBA00022452"/>
    </source>
</evidence>
<keyword evidence="11" id="KW-1185">Reference proteome</keyword>
<dbReference type="SUPFAM" id="SSF54523">
    <property type="entry name" value="Pili subunits"/>
    <property type="match status" value="1"/>
</dbReference>
<dbReference type="eggNOG" id="COG5295">
    <property type="taxonomic scope" value="Bacteria"/>
</dbReference>
<dbReference type="InterPro" id="IPR045584">
    <property type="entry name" value="Pilin-like"/>
</dbReference>
<comment type="subcellular location">
    <subcellularLocation>
        <location evidence="2">Cell outer membrane</location>
    </subcellularLocation>
    <subcellularLocation>
        <location evidence="1">Cell surface</location>
    </subcellularLocation>
</comment>
<evidence type="ECO:0000256" key="1">
    <source>
        <dbReference type="ARBA" id="ARBA00004241"/>
    </source>
</evidence>
<dbReference type="AlphaFoldDB" id="E2ZB13"/>
<gene>
    <name evidence="10" type="ORF">HMPREF9429_00639</name>
</gene>
<evidence type="ECO:0000259" key="9">
    <source>
        <dbReference type="Pfam" id="PF03895"/>
    </source>
</evidence>
<keyword evidence="8" id="KW-0175">Coiled coil</keyword>
<dbReference type="Gene3D" id="3.30.1300.30">
    <property type="entry name" value="GSPII I/J protein-like"/>
    <property type="match status" value="1"/>
</dbReference>
<dbReference type="HOGENOM" id="CLU_015020_0_0_9"/>
<dbReference type="RefSeq" id="WP_006941532.1">
    <property type="nucleotide sequence ID" value="NZ_GL538187.1"/>
</dbReference>
<organism evidence="10 11">
    <name type="scientific">Megasphaera micronuciformis F0359</name>
    <dbReference type="NCBI Taxonomy" id="706434"/>
    <lineage>
        <taxon>Bacteria</taxon>
        <taxon>Bacillati</taxon>
        <taxon>Bacillota</taxon>
        <taxon>Negativicutes</taxon>
        <taxon>Veillonellales</taxon>
        <taxon>Veillonellaceae</taxon>
        <taxon>Megasphaera</taxon>
    </lineage>
</organism>
<comment type="caution">
    <text evidence="10">The sequence shown here is derived from an EMBL/GenBank/DDBJ whole genome shotgun (WGS) entry which is preliminary data.</text>
</comment>
<proteinExistence type="predicted"/>
<evidence type="ECO:0000256" key="4">
    <source>
        <dbReference type="ARBA" id="ARBA00022692"/>
    </source>
</evidence>